<organism evidence="11 12">
    <name type="scientific">Cardiocondyla obscurior</name>
    <dbReference type="NCBI Taxonomy" id="286306"/>
    <lineage>
        <taxon>Eukaryota</taxon>
        <taxon>Metazoa</taxon>
        <taxon>Ecdysozoa</taxon>
        <taxon>Arthropoda</taxon>
        <taxon>Hexapoda</taxon>
        <taxon>Insecta</taxon>
        <taxon>Pterygota</taxon>
        <taxon>Neoptera</taxon>
        <taxon>Endopterygota</taxon>
        <taxon>Hymenoptera</taxon>
        <taxon>Apocrita</taxon>
        <taxon>Aculeata</taxon>
        <taxon>Formicoidea</taxon>
        <taxon>Formicidae</taxon>
        <taxon>Myrmicinae</taxon>
        <taxon>Cardiocondyla</taxon>
    </lineage>
</organism>
<evidence type="ECO:0000256" key="4">
    <source>
        <dbReference type="ARBA" id="ARBA00022692"/>
    </source>
</evidence>
<comment type="similarity">
    <text evidence="10">Belongs to the insect chemoreceptor superfamily. Heteromeric odorant receptor channel (TC 1.A.69) family.</text>
</comment>
<feature type="transmembrane region" description="Helical" evidence="10">
    <location>
        <begin position="28"/>
        <end position="49"/>
    </location>
</feature>
<evidence type="ECO:0000256" key="10">
    <source>
        <dbReference type="RuleBase" id="RU351113"/>
    </source>
</evidence>
<dbReference type="InterPro" id="IPR004117">
    <property type="entry name" value="7tm6_olfct_rcpt"/>
</dbReference>
<feature type="transmembrane region" description="Helical" evidence="10">
    <location>
        <begin position="283"/>
        <end position="306"/>
    </location>
</feature>
<evidence type="ECO:0000256" key="3">
    <source>
        <dbReference type="ARBA" id="ARBA00022606"/>
    </source>
</evidence>
<evidence type="ECO:0000256" key="6">
    <source>
        <dbReference type="ARBA" id="ARBA00022989"/>
    </source>
</evidence>
<comment type="caution">
    <text evidence="10">Lacks conserved residue(s) required for the propagation of feature annotation.</text>
</comment>
<gene>
    <name evidence="11" type="ORF">PUN28_012798</name>
</gene>
<keyword evidence="5 10" id="KW-0552">Olfaction</keyword>
<keyword evidence="3 10" id="KW-0716">Sensory transduction</keyword>
<evidence type="ECO:0000256" key="7">
    <source>
        <dbReference type="ARBA" id="ARBA00023136"/>
    </source>
</evidence>
<dbReference type="EMBL" id="JADYXP020000013">
    <property type="protein sequence ID" value="KAL0111038.1"/>
    <property type="molecule type" value="Genomic_DNA"/>
</dbReference>
<sequence length="381" mass="43409">MIPTSTIGGPMKFTLRLIGICPDSSCRLLMRVVWTTVMVVSQFLQYWYLFSHVGSDTLPDIMDSMSLCLSNSLLFLKLSLLWLNGRIFKDILTMMSNDWHEYSTMYTMINKAVLAHRCSKLIIGFYSTAVLLYSIASVNFGTIDNNCRELLIKMELPFEFCESPIYEVVILVQFLRLTAVATAMGMLNALMVTLMLHVGGQIDLMHEKVKEICPKDSEDIEYYDLPTTVTRFLINKHNKIITFSENIESLFTHIALMQFFSNTMIICCIGFLIVTALDTDEGIMMLVKSFSFYIAITLEAFIFCFAGEYLSNKSKTIGDAVYESAWYILKPRDCRILLFVIVRSQKRLTITAGKFMDLSLEGFTNSLKASASYISVLYAMY</sequence>
<dbReference type="Pfam" id="PF02949">
    <property type="entry name" value="7tm_6"/>
    <property type="match status" value="1"/>
</dbReference>
<evidence type="ECO:0000256" key="9">
    <source>
        <dbReference type="ARBA" id="ARBA00023224"/>
    </source>
</evidence>
<protein>
    <recommendedName>
        <fullName evidence="10">Odorant receptor</fullName>
    </recommendedName>
</protein>
<dbReference type="AlphaFoldDB" id="A0AAW2F815"/>
<dbReference type="GO" id="GO:0004984">
    <property type="term" value="F:olfactory receptor activity"/>
    <property type="evidence" value="ECO:0007669"/>
    <property type="project" value="InterPro"/>
</dbReference>
<dbReference type="PANTHER" id="PTHR21137:SF35">
    <property type="entry name" value="ODORANT RECEPTOR 19A-RELATED"/>
    <property type="match status" value="1"/>
</dbReference>
<reference evidence="11 12" key="1">
    <citation type="submission" date="2023-03" db="EMBL/GenBank/DDBJ databases">
        <title>High recombination rates correlate with genetic variation in Cardiocondyla obscurior ants.</title>
        <authorList>
            <person name="Errbii M."/>
        </authorList>
    </citation>
    <scope>NUCLEOTIDE SEQUENCE [LARGE SCALE GENOMIC DNA]</scope>
    <source>
        <strain evidence="11">Alpha-2009</strain>
        <tissue evidence="11">Whole body</tissue>
    </source>
</reference>
<dbReference type="GO" id="GO:0005886">
    <property type="term" value="C:plasma membrane"/>
    <property type="evidence" value="ECO:0007669"/>
    <property type="project" value="UniProtKB-SubCell"/>
</dbReference>
<feature type="transmembrane region" description="Helical" evidence="10">
    <location>
        <begin position="61"/>
        <end position="83"/>
    </location>
</feature>
<accession>A0AAW2F815</accession>
<keyword evidence="8 10" id="KW-0675">Receptor</keyword>
<keyword evidence="4 10" id="KW-0812">Transmembrane</keyword>
<proteinExistence type="inferred from homology"/>
<dbReference type="PANTHER" id="PTHR21137">
    <property type="entry name" value="ODORANT RECEPTOR"/>
    <property type="match status" value="1"/>
</dbReference>
<keyword evidence="9 10" id="KW-0807">Transducer</keyword>
<evidence type="ECO:0000313" key="12">
    <source>
        <dbReference type="Proteomes" id="UP001430953"/>
    </source>
</evidence>
<name>A0AAW2F815_9HYME</name>
<evidence type="ECO:0000256" key="8">
    <source>
        <dbReference type="ARBA" id="ARBA00023170"/>
    </source>
</evidence>
<dbReference type="GO" id="GO:0005549">
    <property type="term" value="F:odorant binding"/>
    <property type="evidence" value="ECO:0007669"/>
    <property type="project" value="InterPro"/>
</dbReference>
<evidence type="ECO:0000256" key="2">
    <source>
        <dbReference type="ARBA" id="ARBA00022475"/>
    </source>
</evidence>
<feature type="transmembrane region" description="Helical" evidence="10">
    <location>
        <begin position="174"/>
        <end position="198"/>
    </location>
</feature>
<keyword evidence="12" id="KW-1185">Reference proteome</keyword>
<feature type="transmembrane region" description="Helical" evidence="10">
    <location>
        <begin position="259"/>
        <end position="277"/>
    </location>
</feature>
<dbReference type="Proteomes" id="UP001430953">
    <property type="component" value="Unassembled WGS sequence"/>
</dbReference>
<comment type="caution">
    <text evidence="11">The sequence shown here is derived from an EMBL/GenBank/DDBJ whole genome shotgun (WGS) entry which is preliminary data.</text>
</comment>
<comment type="subcellular location">
    <subcellularLocation>
        <location evidence="1 10">Cell membrane</location>
        <topology evidence="1 10">Multi-pass membrane protein</topology>
    </subcellularLocation>
</comment>
<feature type="transmembrane region" description="Helical" evidence="10">
    <location>
        <begin position="121"/>
        <end position="143"/>
    </location>
</feature>
<evidence type="ECO:0000313" key="11">
    <source>
        <dbReference type="EMBL" id="KAL0111038.1"/>
    </source>
</evidence>
<keyword evidence="2" id="KW-1003">Cell membrane</keyword>
<dbReference type="GO" id="GO:0007165">
    <property type="term" value="P:signal transduction"/>
    <property type="evidence" value="ECO:0007669"/>
    <property type="project" value="UniProtKB-KW"/>
</dbReference>
<keyword evidence="7 10" id="KW-0472">Membrane</keyword>
<evidence type="ECO:0000256" key="5">
    <source>
        <dbReference type="ARBA" id="ARBA00022725"/>
    </source>
</evidence>
<keyword evidence="6 10" id="KW-1133">Transmembrane helix</keyword>
<evidence type="ECO:0000256" key="1">
    <source>
        <dbReference type="ARBA" id="ARBA00004651"/>
    </source>
</evidence>